<comment type="caution">
    <text evidence="1">The sequence shown here is derived from an EMBL/GenBank/DDBJ whole genome shotgun (WGS) entry which is preliminary data.</text>
</comment>
<evidence type="ECO:0000313" key="1">
    <source>
        <dbReference type="EMBL" id="GAA0153810.1"/>
    </source>
</evidence>
<evidence type="ECO:0000313" key="2">
    <source>
        <dbReference type="Proteomes" id="UP001454036"/>
    </source>
</evidence>
<name>A0AAV3PRE4_LITER</name>
<organism evidence="1 2">
    <name type="scientific">Lithospermum erythrorhizon</name>
    <name type="common">Purple gromwell</name>
    <name type="synonym">Lithospermum officinale var. erythrorhizon</name>
    <dbReference type="NCBI Taxonomy" id="34254"/>
    <lineage>
        <taxon>Eukaryota</taxon>
        <taxon>Viridiplantae</taxon>
        <taxon>Streptophyta</taxon>
        <taxon>Embryophyta</taxon>
        <taxon>Tracheophyta</taxon>
        <taxon>Spermatophyta</taxon>
        <taxon>Magnoliopsida</taxon>
        <taxon>eudicotyledons</taxon>
        <taxon>Gunneridae</taxon>
        <taxon>Pentapetalae</taxon>
        <taxon>asterids</taxon>
        <taxon>lamiids</taxon>
        <taxon>Boraginales</taxon>
        <taxon>Boraginaceae</taxon>
        <taxon>Boraginoideae</taxon>
        <taxon>Lithospermeae</taxon>
        <taxon>Lithospermum</taxon>
    </lineage>
</organism>
<dbReference type="PANTHER" id="PTHR33710">
    <property type="entry name" value="BNAC02G09200D PROTEIN"/>
    <property type="match status" value="1"/>
</dbReference>
<evidence type="ECO:0008006" key="3">
    <source>
        <dbReference type="Google" id="ProtNLM"/>
    </source>
</evidence>
<sequence length="184" mass="20592">MGSILTQLKPFSHLLILFCGDFNQVLFNSEKSSTPKSTIPGSLHLLNFVNELAIEGLPHTRCNFSWSGVRKGVLIYEKLDHAMGNYEWLNTFSTSSCVGLPIQKSDHGPLIISTKNVKSSITRPFKMDHSSHAYLISLLLWQIHGPYPSLKNPILQTHISWSSISKMLKKLLKIGTSTELKTSL</sequence>
<dbReference type="SUPFAM" id="SSF56219">
    <property type="entry name" value="DNase I-like"/>
    <property type="match status" value="1"/>
</dbReference>
<protein>
    <recommendedName>
        <fullName evidence="3">Reverse transcriptase</fullName>
    </recommendedName>
</protein>
<gene>
    <name evidence="1" type="ORF">LIER_11964</name>
</gene>
<dbReference type="Proteomes" id="UP001454036">
    <property type="component" value="Unassembled WGS sequence"/>
</dbReference>
<reference evidence="1 2" key="1">
    <citation type="submission" date="2024-01" db="EMBL/GenBank/DDBJ databases">
        <title>The complete chloroplast genome sequence of Lithospermum erythrorhizon: insights into the phylogenetic relationship among Boraginaceae species and the maternal lineages of purple gromwells.</title>
        <authorList>
            <person name="Okada T."/>
            <person name="Watanabe K."/>
        </authorList>
    </citation>
    <scope>NUCLEOTIDE SEQUENCE [LARGE SCALE GENOMIC DNA]</scope>
</reference>
<dbReference type="PANTHER" id="PTHR33710:SF71">
    <property type="entry name" value="ENDONUCLEASE_EXONUCLEASE_PHOSPHATASE DOMAIN-CONTAINING PROTEIN"/>
    <property type="match status" value="1"/>
</dbReference>
<dbReference type="EMBL" id="BAABME010002258">
    <property type="protein sequence ID" value="GAA0153810.1"/>
    <property type="molecule type" value="Genomic_DNA"/>
</dbReference>
<dbReference type="AlphaFoldDB" id="A0AAV3PRE4"/>
<proteinExistence type="predicted"/>
<dbReference type="Gene3D" id="3.60.10.10">
    <property type="entry name" value="Endonuclease/exonuclease/phosphatase"/>
    <property type="match status" value="1"/>
</dbReference>
<accession>A0AAV3PRE4</accession>
<keyword evidence="2" id="KW-1185">Reference proteome</keyword>
<dbReference type="InterPro" id="IPR036691">
    <property type="entry name" value="Endo/exonu/phosph_ase_sf"/>
</dbReference>